<dbReference type="EMBL" id="JBHSMJ010000002">
    <property type="protein sequence ID" value="MFC5446654.1"/>
    <property type="molecule type" value="Genomic_DNA"/>
</dbReference>
<dbReference type="PANTHER" id="PTHR42838">
    <property type="entry name" value="CYTOCHROME C OXIDASE SUBUNIT II"/>
    <property type="match status" value="1"/>
</dbReference>
<evidence type="ECO:0000313" key="7">
    <source>
        <dbReference type="Proteomes" id="UP001596044"/>
    </source>
</evidence>
<keyword evidence="3" id="KW-0186">Copper</keyword>
<dbReference type="InterPro" id="IPR051403">
    <property type="entry name" value="NosZ/Cyto_c_oxidase_sub2"/>
</dbReference>
<organism evidence="6 7">
    <name type="scientific">Paenibacillus aestuarii</name>
    <dbReference type="NCBI Taxonomy" id="516965"/>
    <lineage>
        <taxon>Bacteria</taxon>
        <taxon>Bacillati</taxon>
        <taxon>Bacillota</taxon>
        <taxon>Bacilli</taxon>
        <taxon>Bacillales</taxon>
        <taxon>Paenibacillaceae</taxon>
        <taxon>Paenibacillus</taxon>
    </lineage>
</organism>
<dbReference type="InterPro" id="IPR002429">
    <property type="entry name" value="CcO_II-like_C"/>
</dbReference>
<evidence type="ECO:0000256" key="4">
    <source>
        <dbReference type="SAM" id="SignalP"/>
    </source>
</evidence>
<dbReference type="PROSITE" id="PS50857">
    <property type="entry name" value="COX2_CUA"/>
    <property type="match status" value="1"/>
</dbReference>
<gene>
    <name evidence="6" type="ORF">ACFPOG_00105</name>
</gene>
<dbReference type="RefSeq" id="WP_270885117.1">
    <property type="nucleotide sequence ID" value="NZ_JAQFVF010000084.1"/>
</dbReference>
<proteinExistence type="predicted"/>
<feature type="signal peptide" evidence="4">
    <location>
        <begin position="1"/>
        <end position="23"/>
    </location>
</feature>
<evidence type="ECO:0000313" key="6">
    <source>
        <dbReference type="EMBL" id="MFC5446654.1"/>
    </source>
</evidence>
<accession>A0ABW0K077</accession>
<protein>
    <recommendedName>
        <fullName evidence="5">Cytochrome oxidase subunit II copper A binding domain-containing protein</fullName>
    </recommendedName>
</protein>
<feature type="chain" id="PRO_5047343095" description="Cytochrome oxidase subunit II copper A binding domain-containing protein" evidence="4">
    <location>
        <begin position="24"/>
        <end position="143"/>
    </location>
</feature>
<dbReference type="PANTHER" id="PTHR42838:SF2">
    <property type="entry name" value="NITROUS-OXIDE REDUCTASE"/>
    <property type="match status" value="1"/>
</dbReference>
<evidence type="ECO:0000256" key="3">
    <source>
        <dbReference type="ARBA" id="ARBA00023008"/>
    </source>
</evidence>
<feature type="domain" description="Cytochrome oxidase subunit II copper A binding" evidence="5">
    <location>
        <begin position="51"/>
        <end position="143"/>
    </location>
</feature>
<keyword evidence="4" id="KW-0732">Signal</keyword>
<keyword evidence="7" id="KW-1185">Reference proteome</keyword>
<dbReference type="Proteomes" id="UP001596044">
    <property type="component" value="Unassembled WGS sequence"/>
</dbReference>
<comment type="caution">
    <text evidence="6">The sequence shown here is derived from an EMBL/GenBank/DDBJ whole genome shotgun (WGS) entry which is preliminary data.</text>
</comment>
<dbReference type="SUPFAM" id="SSF49503">
    <property type="entry name" value="Cupredoxins"/>
    <property type="match status" value="1"/>
</dbReference>
<reference evidence="7" key="1">
    <citation type="journal article" date="2019" name="Int. J. Syst. Evol. Microbiol.">
        <title>The Global Catalogue of Microorganisms (GCM) 10K type strain sequencing project: providing services to taxonomists for standard genome sequencing and annotation.</title>
        <authorList>
            <consortium name="The Broad Institute Genomics Platform"/>
            <consortium name="The Broad Institute Genome Sequencing Center for Infectious Disease"/>
            <person name="Wu L."/>
            <person name="Ma J."/>
        </authorList>
    </citation>
    <scope>NUCLEOTIDE SEQUENCE [LARGE SCALE GENOMIC DNA]</scope>
    <source>
        <strain evidence="7">KACC 11904</strain>
    </source>
</reference>
<dbReference type="InterPro" id="IPR008972">
    <property type="entry name" value="Cupredoxin"/>
</dbReference>
<dbReference type="Gene3D" id="2.60.40.420">
    <property type="entry name" value="Cupredoxins - blue copper proteins"/>
    <property type="match status" value="1"/>
</dbReference>
<sequence>MNRTLKLSIISLLILLFALELVACGKDTAAPAAKDAVPVDKYAASAKPAASAAVEVKAEASNFEWKLDKTEFTSGTPIHFTVTSKQGMHGFAIVGTDSKIAQVTENATKDVTWTPDKPGEYTINCIFMCGSGHSTMITKITVK</sequence>
<comment type="subcellular location">
    <subcellularLocation>
        <location evidence="1">Cell envelope</location>
    </subcellularLocation>
</comment>
<keyword evidence="2" id="KW-0479">Metal-binding</keyword>
<evidence type="ECO:0000259" key="5">
    <source>
        <dbReference type="PROSITE" id="PS50857"/>
    </source>
</evidence>
<evidence type="ECO:0000256" key="2">
    <source>
        <dbReference type="ARBA" id="ARBA00022723"/>
    </source>
</evidence>
<name>A0ABW0K077_9BACL</name>
<evidence type="ECO:0000256" key="1">
    <source>
        <dbReference type="ARBA" id="ARBA00004196"/>
    </source>
</evidence>